<evidence type="ECO:0000313" key="2">
    <source>
        <dbReference type="Proteomes" id="UP001164746"/>
    </source>
</evidence>
<accession>A0ABY7EP93</accession>
<dbReference type="EMBL" id="CP111018">
    <property type="protein sequence ID" value="WAR10919.1"/>
    <property type="molecule type" value="Genomic_DNA"/>
</dbReference>
<dbReference type="InterPro" id="IPR036397">
    <property type="entry name" value="RNaseH_sf"/>
</dbReference>
<dbReference type="InterPro" id="IPR012337">
    <property type="entry name" value="RNaseH-like_sf"/>
</dbReference>
<reference evidence="1" key="1">
    <citation type="submission" date="2022-11" db="EMBL/GenBank/DDBJ databases">
        <title>Centuries of genome instability and evolution in soft-shell clam transmissible cancer (bioRxiv).</title>
        <authorList>
            <person name="Hart S.F.M."/>
            <person name="Yonemitsu M.A."/>
            <person name="Giersch R.M."/>
            <person name="Beal B.F."/>
            <person name="Arriagada G."/>
            <person name="Davis B.W."/>
            <person name="Ostrander E.A."/>
            <person name="Goff S.P."/>
            <person name="Metzger M.J."/>
        </authorList>
    </citation>
    <scope>NUCLEOTIDE SEQUENCE</scope>
    <source>
        <strain evidence="1">MELC-2E11</strain>
        <tissue evidence="1">Siphon/mantle</tissue>
    </source>
</reference>
<dbReference type="Proteomes" id="UP001164746">
    <property type="component" value="Chromosome 7"/>
</dbReference>
<keyword evidence="2" id="KW-1185">Reference proteome</keyword>
<organism evidence="1 2">
    <name type="scientific">Mya arenaria</name>
    <name type="common">Soft-shell clam</name>
    <dbReference type="NCBI Taxonomy" id="6604"/>
    <lineage>
        <taxon>Eukaryota</taxon>
        <taxon>Metazoa</taxon>
        <taxon>Spiralia</taxon>
        <taxon>Lophotrochozoa</taxon>
        <taxon>Mollusca</taxon>
        <taxon>Bivalvia</taxon>
        <taxon>Autobranchia</taxon>
        <taxon>Heteroconchia</taxon>
        <taxon>Euheterodonta</taxon>
        <taxon>Imparidentia</taxon>
        <taxon>Neoheterodontei</taxon>
        <taxon>Myida</taxon>
        <taxon>Myoidea</taxon>
        <taxon>Myidae</taxon>
        <taxon>Mya</taxon>
    </lineage>
</organism>
<evidence type="ECO:0000313" key="1">
    <source>
        <dbReference type="EMBL" id="WAR10919.1"/>
    </source>
</evidence>
<protein>
    <recommendedName>
        <fullName evidence="3">DNA-directed DNA polymerase</fullName>
    </recommendedName>
</protein>
<dbReference type="PANTHER" id="PTHR33568">
    <property type="entry name" value="DNA POLYMERASE"/>
    <property type="match status" value="1"/>
</dbReference>
<dbReference type="Gene3D" id="3.30.420.10">
    <property type="entry name" value="Ribonuclease H-like superfamily/Ribonuclease H"/>
    <property type="match status" value="1"/>
</dbReference>
<dbReference type="SUPFAM" id="SSF53098">
    <property type="entry name" value="Ribonuclease H-like"/>
    <property type="match status" value="1"/>
</dbReference>
<evidence type="ECO:0008006" key="3">
    <source>
        <dbReference type="Google" id="ProtNLM"/>
    </source>
</evidence>
<name>A0ABY7EP93_MYAAR</name>
<dbReference type="PANTHER" id="PTHR33568:SF3">
    <property type="entry name" value="DNA-DIRECTED DNA POLYMERASE"/>
    <property type="match status" value="1"/>
</dbReference>
<gene>
    <name evidence="1" type="ORF">MAR_035995</name>
</gene>
<sequence length="213" mass="24691">MHLKNSEGGKSVCEVYFIMKKHKKKHVCLEQYCKTCKYYFSEDHLCYMQPVVTEKKPKENRKKNEHAAYIYFDFECTHDDLLPCTHGYVVGENNKCRNCERLWCGKFQHKPYGTESMRIVFAQSMYIMWHERKSQENTGVRVICHNFKGYDSYPIFRYLHGNAVLPKVITTGSKFMSISVAACNIGMIDSLNFIPMSLADMSAAFGKTKLAKG</sequence>
<proteinExistence type="predicted"/>